<dbReference type="PANTHER" id="PTHR30544">
    <property type="entry name" value="23S RRNA METHYLTRANSFERASE"/>
    <property type="match status" value="1"/>
</dbReference>
<dbReference type="STRING" id="575540.Isop_2948"/>
<keyword evidence="15" id="KW-1185">Reference proteome</keyword>
<evidence type="ECO:0000256" key="3">
    <source>
        <dbReference type="ARBA" id="ARBA00007544"/>
    </source>
</evidence>
<evidence type="ECO:0000256" key="6">
    <source>
        <dbReference type="ARBA" id="ARBA00022603"/>
    </source>
</evidence>
<keyword evidence="9" id="KW-0479">Metal-binding</keyword>
<dbReference type="Gene3D" id="3.20.20.70">
    <property type="entry name" value="Aldolase class I"/>
    <property type="match status" value="1"/>
</dbReference>
<evidence type="ECO:0000256" key="7">
    <source>
        <dbReference type="ARBA" id="ARBA00022679"/>
    </source>
</evidence>
<gene>
    <name evidence="14" type="ordered locus">Isop_2948</name>
</gene>
<proteinExistence type="inferred from homology"/>
<dbReference type="RefSeq" id="WP_013565801.1">
    <property type="nucleotide sequence ID" value="NC_014962.1"/>
</dbReference>
<name>E8R283_ISOPI</name>
<keyword evidence="7" id="KW-0808">Transferase</keyword>
<dbReference type="CDD" id="cd01335">
    <property type="entry name" value="Radical_SAM"/>
    <property type="match status" value="1"/>
</dbReference>
<dbReference type="PANTHER" id="PTHR30544:SF5">
    <property type="entry name" value="RADICAL SAM CORE DOMAIN-CONTAINING PROTEIN"/>
    <property type="match status" value="1"/>
</dbReference>
<dbReference type="SUPFAM" id="SSF102114">
    <property type="entry name" value="Radical SAM enzymes"/>
    <property type="match status" value="1"/>
</dbReference>
<dbReference type="GO" id="GO:0051539">
    <property type="term" value="F:4 iron, 4 sulfur cluster binding"/>
    <property type="evidence" value="ECO:0007669"/>
    <property type="project" value="UniProtKB-KW"/>
</dbReference>
<keyword evidence="6" id="KW-0489">Methyltransferase</keyword>
<dbReference type="GO" id="GO:0008173">
    <property type="term" value="F:RNA methyltransferase activity"/>
    <property type="evidence" value="ECO:0007669"/>
    <property type="project" value="InterPro"/>
</dbReference>
<dbReference type="InterPro" id="IPR040072">
    <property type="entry name" value="Methyltransferase_A"/>
</dbReference>
<comment type="similarity">
    <text evidence="3">Belongs to the radical SAM superfamily. RlmN family.</text>
</comment>
<dbReference type="GO" id="GO:0005737">
    <property type="term" value="C:cytoplasm"/>
    <property type="evidence" value="ECO:0007669"/>
    <property type="project" value="UniProtKB-SubCell"/>
</dbReference>
<evidence type="ECO:0000256" key="8">
    <source>
        <dbReference type="ARBA" id="ARBA00022691"/>
    </source>
</evidence>
<dbReference type="GO" id="GO:0070475">
    <property type="term" value="P:rRNA base methylation"/>
    <property type="evidence" value="ECO:0007669"/>
    <property type="project" value="TreeGrafter"/>
</dbReference>
<evidence type="ECO:0000256" key="9">
    <source>
        <dbReference type="ARBA" id="ARBA00022723"/>
    </source>
</evidence>
<dbReference type="InParanoid" id="E8R283"/>
<dbReference type="PROSITE" id="PS51918">
    <property type="entry name" value="RADICAL_SAM"/>
    <property type="match status" value="1"/>
</dbReference>
<reference evidence="14 15" key="2">
    <citation type="journal article" date="2011" name="Stand. Genomic Sci.">
        <title>Complete genome sequence of Isosphaera pallida type strain (IS1B).</title>
        <authorList>
            <consortium name="US DOE Joint Genome Institute (JGI-PGF)"/>
            <person name="Goker M."/>
            <person name="Cleland D."/>
            <person name="Saunders E."/>
            <person name="Lapidus A."/>
            <person name="Nolan M."/>
            <person name="Lucas S."/>
            <person name="Hammon N."/>
            <person name="Deshpande S."/>
            <person name="Cheng J.F."/>
            <person name="Tapia R."/>
            <person name="Han C."/>
            <person name="Goodwin L."/>
            <person name="Pitluck S."/>
            <person name="Liolios K."/>
            <person name="Pagani I."/>
            <person name="Ivanova N."/>
            <person name="Mavromatis K."/>
            <person name="Pati A."/>
            <person name="Chen A."/>
            <person name="Palaniappan K."/>
            <person name="Land M."/>
            <person name="Hauser L."/>
            <person name="Chang Y.J."/>
            <person name="Jeffries C.D."/>
            <person name="Detter J.C."/>
            <person name="Beck B."/>
            <person name="Woyke T."/>
            <person name="Bristow J."/>
            <person name="Eisen J.A."/>
            <person name="Markowitz V."/>
            <person name="Hugenholtz P."/>
            <person name="Kyrpides N.C."/>
            <person name="Klenk H.P."/>
        </authorList>
    </citation>
    <scope>NUCLEOTIDE SEQUENCE [LARGE SCALE GENOMIC DNA]</scope>
    <source>
        <strain evidence="15">ATCC 43644 / DSM 9630 / IS1B</strain>
    </source>
</reference>
<comment type="subcellular location">
    <subcellularLocation>
        <location evidence="2">Cytoplasm</location>
    </subcellularLocation>
</comment>
<evidence type="ECO:0000256" key="4">
    <source>
        <dbReference type="ARBA" id="ARBA00022485"/>
    </source>
</evidence>
<evidence type="ECO:0000259" key="13">
    <source>
        <dbReference type="PROSITE" id="PS51918"/>
    </source>
</evidence>
<evidence type="ECO:0000313" key="14">
    <source>
        <dbReference type="EMBL" id="ADV63513.1"/>
    </source>
</evidence>
<keyword evidence="11" id="KW-0411">Iron-sulfur</keyword>
<dbReference type="SFLD" id="SFLDG01062">
    <property type="entry name" value="methyltransferase_(Class_A)"/>
    <property type="match status" value="1"/>
</dbReference>
<dbReference type="SFLD" id="SFLDF00275">
    <property type="entry name" value="adenosine_C2_methyltransferase"/>
    <property type="match status" value="1"/>
</dbReference>
<accession>E8R283</accession>
<evidence type="ECO:0000256" key="2">
    <source>
        <dbReference type="ARBA" id="ARBA00004496"/>
    </source>
</evidence>
<reference key="1">
    <citation type="submission" date="2010-11" db="EMBL/GenBank/DDBJ databases">
        <title>The complete sequence of chromosome of Isophaera pallida ATCC 43644.</title>
        <authorList>
            <consortium name="US DOE Joint Genome Institute (JGI-PGF)"/>
            <person name="Lucas S."/>
            <person name="Copeland A."/>
            <person name="Lapidus A."/>
            <person name="Bruce D."/>
            <person name="Goodwin L."/>
            <person name="Pitluck S."/>
            <person name="Kyrpides N."/>
            <person name="Mavromatis K."/>
            <person name="Pagani I."/>
            <person name="Ivanova N."/>
            <person name="Saunders E."/>
            <person name="Brettin T."/>
            <person name="Detter J.C."/>
            <person name="Han C."/>
            <person name="Tapia R."/>
            <person name="Land M."/>
            <person name="Hauser L."/>
            <person name="Markowitz V."/>
            <person name="Cheng J.-F."/>
            <person name="Hugenholtz P."/>
            <person name="Woyke T."/>
            <person name="Wu D."/>
            <person name="Eisen J.A."/>
        </authorList>
    </citation>
    <scope>NUCLEOTIDE SEQUENCE</scope>
    <source>
        <strain>ATCC 43644</strain>
    </source>
</reference>
<dbReference type="InterPro" id="IPR058240">
    <property type="entry name" value="rSAM_sf"/>
</dbReference>
<keyword evidence="4" id="KW-0004">4Fe-4S</keyword>
<dbReference type="AlphaFoldDB" id="E8R283"/>
<dbReference type="OrthoDB" id="9793973at2"/>
<evidence type="ECO:0000256" key="11">
    <source>
        <dbReference type="ARBA" id="ARBA00023014"/>
    </source>
</evidence>
<evidence type="ECO:0000256" key="5">
    <source>
        <dbReference type="ARBA" id="ARBA00022490"/>
    </source>
</evidence>
<comment type="cofactor">
    <cofactor evidence="1">
        <name>[4Fe-4S] cluster</name>
        <dbReference type="ChEBI" id="CHEBI:49883"/>
    </cofactor>
</comment>
<evidence type="ECO:0000256" key="1">
    <source>
        <dbReference type="ARBA" id="ARBA00001966"/>
    </source>
</evidence>
<dbReference type="InterPro" id="IPR007197">
    <property type="entry name" value="rSAM"/>
</dbReference>
<dbReference type="Proteomes" id="UP000008631">
    <property type="component" value="Chromosome"/>
</dbReference>
<evidence type="ECO:0000256" key="12">
    <source>
        <dbReference type="ARBA" id="ARBA00023157"/>
    </source>
</evidence>
<keyword evidence="12" id="KW-1015">Disulfide bond</keyword>
<feature type="domain" description="Radical SAM core" evidence="13">
    <location>
        <begin position="118"/>
        <end position="351"/>
    </location>
</feature>
<keyword evidence="5" id="KW-0963">Cytoplasm</keyword>
<dbReference type="HOGENOM" id="CLU_029101_2_0_0"/>
<dbReference type="eggNOG" id="COG0820">
    <property type="taxonomic scope" value="Bacteria"/>
</dbReference>
<dbReference type="InterPro" id="IPR013785">
    <property type="entry name" value="Aldolase_TIM"/>
</dbReference>
<dbReference type="InterPro" id="IPR004383">
    <property type="entry name" value="rRNA_lsu_MTrfase_RlmN/Cfr"/>
</dbReference>
<organism evidence="14 15">
    <name type="scientific">Isosphaera pallida (strain ATCC 43644 / DSM 9630 / IS1B)</name>
    <dbReference type="NCBI Taxonomy" id="575540"/>
    <lineage>
        <taxon>Bacteria</taxon>
        <taxon>Pseudomonadati</taxon>
        <taxon>Planctomycetota</taxon>
        <taxon>Planctomycetia</taxon>
        <taxon>Isosphaerales</taxon>
        <taxon>Isosphaeraceae</taxon>
        <taxon>Isosphaera</taxon>
    </lineage>
</organism>
<dbReference type="Pfam" id="PF04055">
    <property type="entry name" value="Radical_SAM"/>
    <property type="match status" value="1"/>
</dbReference>
<dbReference type="KEGG" id="ipa:Isop_2948"/>
<dbReference type="SFLD" id="SFLDS00029">
    <property type="entry name" value="Radical_SAM"/>
    <property type="match status" value="1"/>
</dbReference>
<sequence>MTPPFDPRDHHPEATVAHFVAQGIDPGAVRRFLAAWFPRASDANLLDPRAPREPDDPFLPGGWASRRRFPRRLLEGLDQLPRLKLESIQVSPRDRFEKLLFRTNDGLPVETVLIPLHKENAVSLCVSSQSGCPMACAFCATARLSRRRNLAAWEIVDQILQARARVELQGRRVTGCVFMGMGEPFLNYDRVMTAAEILRSPIGLAVNAKAITISTVGLVAEIDRFTREQRPYRLSISLGAADDATRAQLVPVAARTPLRELIAAARRHQHQRGGRINLSYVCIANLNTSETDARNLGRLLEGLPVRFNLIDVTDPTGRFHPPSPAQWNTFRDALRRHLPGQPIVRRYSGGADIQAACGTLAGTSSPPQPLDSD</sequence>
<dbReference type="EMBL" id="CP002353">
    <property type="protein sequence ID" value="ADV63513.1"/>
    <property type="molecule type" value="Genomic_DNA"/>
</dbReference>
<evidence type="ECO:0000313" key="15">
    <source>
        <dbReference type="Proteomes" id="UP000008631"/>
    </source>
</evidence>
<keyword evidence="10" id="KW-0408">Iron</keyword>
<dbReference type="GO" id="GO:0046872">
    <property type="term" value="F:metal ion binding"/>
    <property type="evidence" value="ECO:0007669"/>
    <property type="project" value="UniProtKB-KW"/>
</dbReference>
<keyword evidence="8" id="KW-0949">S-adenosyl-L-methionine</keyword>
<protein>
    <submittedName>
        <fullName evidence="14">Radical SAM domain protein</fullName>
    </submittedName>
</protein>
<dbReference type="GO" id="GO:0030488">
    <property type="term" value="P:tRNA methylation"/>
    <property type="evidence" value="ECO:0007669"/>
    <property type="project" value="TreeGrafter"/>
</dbReference>
<evidence type="ECO:0000256" key="10">
    <source>
        <dbReference type="ARBA" id="ARBA00023004"/>
    </source>
</evidence>